<dbReference type="InterPro" id="IPR018062">
    <property type="entry name" value="HTH_AraC-typ_CS"/>
</dbReference>
<name>A0ABT0U6T3_9BACT</name>
<dbReference type="SMART" id="SM00342">
    <property type="entry name" value="HTH_ARAC"/>
    <property type="match status" value="1"/>
</dbReference>
<evidence type="ECO:0000256" key="1">
    <source>
        <dbReference type="ARBA" id="ARBA00023015"/>
    </source>
</evidence>
<proteinExistence type="predicted"/>
<dbReference type="EMBL" id="JAMQBK010000049">
    <property type="protein sequence ID" value="MCM2372635.1"/>
    <property type="molecule type" value="Genomic_DNA"/>
</dbReference>
<organism evidence="5 6">
    <name type="scientific">Aporhodopirellula aestuarii</name>
    <dbReference type="NCBI Taxonomy" id="2950107"/>
    <lineage>
        <taxon>Bacteria</taxon>
        <taxon>Pseudomonadati</taxon>
        <taxon>Planctomycetota</taxon>
        <taxon>Planctomycetia</taxon>
        <taxon>Pirellulales</taxon>
        <taxon>Pirellulaceae</taxon>
        <taxon>Aporhodopirellula</taxon>
    </lineage>
</organism>
<dbReference type="InterPro" id="IPR018060">
    <property type="entry name" value="HTH_AraC"/>
</dbReference>
<dbReference type="InterPro" id="IPR013656">
    <property type="entry name" value="PAS_4"/>
</dbReference>
<dbReference type="PANTHER" id="PTHR46796">
    <property type="entry name" value="HTH-TYPE TRANSCRIPTIONAL ACTIVATOR RHAS-RELATED"/>
    <property type="match status" value="1"/>
</dbReference>
<gene>
    <name evidence="5" type="ORF">NB063_18645</name>
</gene>
<dbReference type="PROSITE" id="PS01124">
    <property type="entry name" value="HTH_ARAC_FAMILY_2"/>
    <property type="match status" value="1"/>
</dbReference>
<keyword evidence="1" id="KW-0805">Transcription regulation</keyword>
<comment type="caution">
    <text evidence="5">The sequence shown here is derived from an EMBL/GenBank/DDBJ whole genome shotgun (WGS) entry which is preliminary data.</text>
</comment>
<sequence length="256" mass="29196">MTNTPSTSHPFASGFFARHPSAADVIELFRYLPTVYFYAKDAKHRYIAVNRPVLRDVFGLNSDEDLLGKTDADFQPPTLAEAYHQEDRRVMEGGVTIANQVWLVPHIRGTPHWYKSTKTPLHDPQGSVIGVAGVMYPINTPEEQKQSFRELTPAIEFIESNFTQSISMKEMAARAGLSATHFNQRFRELLRMTPTQFLLARRVEHARRLLTQTDYSVADVSNATGFYDQSHFTKRFREVTGLTPLAYRKNFRAAKP</sequence>
<dbReference type="InterPro" id="IPR020449">
    <property type="entry name" value="Tscrpt_reg_AraC-type_HTH"/>
</dbReference>
<protein>
    <submittedName>
        <fullName evidence="5">AraC family transcriptional regulator</fullName>
    </submittedName>
</protein>
<dbReference type="InterPro" id="IPR009057">
    <property type="entry name" value="Homeodomain-like_sf"/>
</dbReference>
<dbReference type="InterPro" id="IPR035965">
    <property type="entry name" value="PAS-like_dom_sf"/>
</dbReference>
<dbReference type="PROSITE" id="PS00041">
    <property type="entry name" value="HTH_ARAC_FAMILY_1"/>
    <property type="match status" value="1"/>
</dbReference>
<dbReference type="PANTHER" id="PTHR46796:SF13">
    <property type="entry name" value="HTH-TYPE TRANSCRIPTIONAL ACTIVATOR RHAS"/>
    <property type="match status" value="1"/>
</dbReference>
<keyword evidence="3" id="KW-0804">Transcription</keyword>
<accession>A0ABT0U6T3</accession>
<evidence type="ECO:0000259" key="4">
    <source>
        <dbReference type="PROSITE" id="PS01124"/>
    </source>
</evidence>
<evidence type="ECO:0000313" key="5">
    <source>
        <dbReference type="EMBL" id="MCM2372635.1"/>
    </source>
</evidence>
<dbReference type="Gene3D" id="3.30.450.20">
    <property type="entry name" value="PAS domain"/>
    <property type="match status" value="1"/>
</dbReference>
<dbReference type="PRINTS" id="PR00032">
    <property type="entry name" value="HTHARAC"/>
</dbReference>
<reference evidence="5 6" key="1">
    <citation type="journal article" date="2022" name="Syst. Appl. Microbiol.">
        <title>Rhodopirellula aestuarii sp. nov., a novel member of the genus Rhodopirellula isolated from brackish sediments collected in the Tagus River estuary, Portugal.</title>
        <authorList>
            <person name="Vitorino I.R."/>
            <person name="Klimek D."/>
            <person name="Calusinska M."/>
            <person name="Lobo-da-Cunha A."/>
            <person name="Vasconcelos V."/>
            <person name="Lage O.M."/>
        </authorList>
    </citation>
    <scope>NUCLEOTIDE SEQUENCE [LARGE SCALE GENOMIC DNA]</scope>
    <source>
        <strain evidence="5 6">ICT_H3.1</strain>
    </source>
</reference>
<dbReference type="Pfam" id="PF12833">
    <property type="entry name" value="HTH_18"/>
    <property type="match status" value="1"/>
</dbReference>
<keyword evidence="6" id="KW-1185">Reference proteome</keyword>
<evidence type="ECO:0000256" key="2">
    <source>
        <dbReference type="ARBA" id="ARBA00023125"/>
    </source>
</evidence>
<dbReference type="Proteomes" id="UP001202961">
    <property type="component" value="Unassembled WGS sequence"/>
</dbReference>
<feature type="domain" description="HTH araC/xylS-type" evidence="4">
    <location>
        <begin position="152"/>
        <end position="250"/>
    </location>
</feature>
<evidence type="ECO:0000313" key="6">
    <source>
        <dbReference type="Proteomes" id="UP001202961"/>
    </source>
</evidence>
<evidence type="ECO:0000256" key="3">
    <source>
        <dbReference type="ARBA" id="ARBA00023163"/>
    </source>
</evidence>
<dbReference type="RefSeq" id="WP_250930266.1">
    <property type="nucleotide sequence ID" value="NZ_JAMQBK010000049.1"/>
</dbReference>
<dbReference type="Gene3D" id="1.10.10.60">
    <property type="entry name" value="Homeodomain-like"/>
    <property type="match status" value="2"/>
</dbReference>
<dbReference type="SUPFAM" id="SSF55785">
    <property type="entry name" value="PYP-like sensor domain (PAS domain)"/>
    <property type="match status" value="1"/>
</dbReference>
<dbReference type="Pfam" id="PF08448">
    <property type="entry name" value="PAS_4"/>
    <property type="match status" value="1"/>
</dbReference>
<dbReference type="InterPro" id="IPR050204">
    <property type="entry name" value="AraC_XylS_family_regulators"/>
</dbReference>
<dbReference type="SUPFAM" id="SSF46689">
    <property type="entry name" value="Homeodomain-like"/>
    <property type="match status" value="2"/>
</dbReference>
<keyword evidence="2" id="KW-0238">DNA-binding</keyword>